<accession>A0A8S3EP49</accession>
<dbReference type="Proteomes" id="UP000681967">
    <property type="component" value="Unassembled WGS sequence"/>
</dbReference>
<keyword evidence="1" id="KW-0472">Membrane</keyword>
<dbReference type="AlphaFoldDB" id="A0A8S3EP49"/>
<protein>
    <submittedName>
        <fullName evidence="2">Uncharacterized protein</fullName>
    </submittedName>
</protein>
<evidence type="ECO:0000313" key="3">
    <source>
        <dbReference type="Proteomes" id="UP000681967"/>
    </source>
</evidence>
<evidence type="ECO:0000313" key="2">
    <source>
        <dbReference type="EMBL" id="CAF5075990.1"/>
    </source>
</evidence>
<evidence type="ECO:0000256" key="1">
    <source>
        <dbReference type="SAM" id="Phobius"/>
    </source>
</evidence>
<dbReference type="EMBL" id="CAJOBH010232225">
    <property type="protein sequence ID" value="CAF5075990.1"/>
    <property type="molecule type" value="Genomic_DNA"/>
</dbReference>
<keyword evidence="1" id="KW-0812">Transmembrane</keyword>
<proteinExistence type="predicted"/>
<keyword evidence="1" id="KW-1133">Transmembrane helix</keyword>
<comment type="caution">
    <text evidence="2">The sequence shown here is derived from an EMBL/GenBank/DDBJ whole genome shotgun (WGS) entry which is preliminary data.</text>
</comment>
<organism evidence="2 3">
    <name type="scientific">Rotaria magnacalcarata</name>
    <dbReference type="NCBI Taxonomy" id="392030"/>
    <lineage>
        <taxon>Eukaryota</taxon>
        <taxon>Metazoa</taxon>
        <taxon>Spiralia</taxon>
        <taxon>Gnathifera</taxon>
        <taxon>Rotifera</taxon>
        <taxon>Eurotatoria</taxon>
        <taxon>Bdelloidea</taxon>
        <taxon>Philodinida</taxon>
        <taxon>Philodinidae</taxon>
        <taxon>Rotaria</taxon>
    </lineage>
</organism>
<name>A0A8S3EP49_9BILA</name>
<feature type="transmembrane region" description="Helical" evidence="1">
    <location>
        <begin position="12"/>
        <end position="32"/>
    </location>
</feature>
<sequence length="168" mass="18634">MNTQVTDRELTLILLASMLTILIVLFIVGKWLNFHLLACCFSRARNRKHHATTSIREQSTQEPPITSFIDLNTINQSLKNNDSNVWTPVVGSISSLATNDTLYDDALMPNSNSAYDIVSYANNIKSTLKRTISCDSDNESVLASSNDLHTTEENIGPGKVQITLNYNA</sequence>
<reference evidence="2" key="1">
    <citation type="submission" date="2021-02" db="EMBL/GenBank/DDBJ databases">
        <authorList>
            <person name="Nowell W R."/>
        </authorList>
    </citation>
    <scope>NUCLEOTIDE SEQUENCE</scope>
</reference>
<gene>
    <name evidence="2" type="ORF">BYL167_LOCUS61263</name>
</gene>